<dbReference type="Proteomes" id="UP000295719">
    <property type="component" value="Unassembled WGS sequence"/>
</dbReference>
<proteinExistence type="predicted"/>
<reference evidence="1 2" key="1">
    <citation type="submission" date="2019-03" db="EMBL/GenBank/DDBJ databases">
        <title>Genomic Encyclopedia of Type Strains, Phase IV (KMG-IV): sequencing the most valuable type-strain genomes for metagenomic binning, comparative biology and taxonomic classification.</title>
        <authorList>
            <person name="Goeker M."/>
        </authorList>
    </citation>
    <scope>NUCLEOTIDE SEQUENCE [LARGE SCALE GENOMIC DNA]</scope>
    <source>
        <strain evidence="1 2">DSM 19580</strain>
    </source>
</reference>
<evidence type="ECO:0000313" key="2">
    <source>
        <dbReference type="Proteomes" id="UP000295719"/>
    </source>
</evidence>
<organism evidence="1 2">
    <name type="scientific">Biostraticola tofi</name>
    <dbReference type="NCBI Taxonomy" id="466109"/>
    <lineage>
        <taxon>Bacteria</taxon>
        <taxon>Pseudomonadati</taxon>
        <taxon>Pseudomonadota</taxon>
        <taxon>Gammaproteobacteria</taxon>
        <taxon>Enterobacterales</taxon>
        <taxon>Bruguierivoracaceae</taxon>
        <taxon>Biostraticola</taxon>
    </lineage>
</organism>
<keyword evidence="2" id="KW-1185">Reference proteome</keyword>
<evidence type="ECO:0000313" key="1">
    <source>
        <dbReference type="EMBL" id="TCV98974.1"/>
    </source>
</evidence>
<dbReference type="AlphaFoldDB" id="A0A4V2W5A2"/>
<name>A0A4V2W5A2_9GAMM</name>
<comment type="caution">
    <text evidence="1">The sequence shown here is derived from an EMBL/GenBank/DDBJ whole genome shotgun (WGS) entry which is preliminary data.</text>
</comment>
<accession>A0A4V2W5A2</accession>
<protein>
    <submittedName>
        <fullName evidence="1">Uncharacterized protein</fullName>
    </submittedName>
</protein>
<dbReference type="EMBL" id="SMCR01000002">
    <property type="protein sequence ID" value="TCV98974.1"/>
    <property type="molecule type" value="Genomic_DNA"/>
</dbReference>
<sequence>MLNCPNPEPDNKQLAIAIGREMAVGAAVGAKTGGVSGAFVGAGIAGVQMSHLD</sequence>
<gene>
    <name evidence="1" type="ORF">EDC52_102297</name>
</gene>